<dbReference type="NCBIfam" id="NF004314">
    <property type="entry name" value="PRK05710.1-3"/>
    <property type="match status" value="1"/>
</dbReference>
<feature type="binding site" evidence="7">
    <location>
        <position position="238"/>
    </location>
    <ligand>
        <name>ATP</name>
        <dbReference type="ChEBI" id="CHEBI:30616"/>
    </ligand>
</feature>
<sequence length="303" mass="32688">MGADAGYRGRFAPSPTGPLHFGSLVAALGSCLEARRHAGEWLLRIDDIDPPREQPGAADAILHTLERFGFEHDGPVLYQSTRHDAYRAAVDTLHDRGRVFPCGCTRKEVLSAGVPGVNGVLYPGTCRNGLPDGRSARTWRARVQGTITFEDRFQGAVVCDLEAEIGDFLVQRADALPAYHLAAAVDDMASGITHVIRGHDLLACTPPQRFLMEQLGGTPPAYGHLPLAVNPDGRKLSKQNMAPPLDDATPAPQLVAALDMLHQRPPADLGRAAVATVWEWALAHWTPDRLHGVAHRTITPASP</sequence>
<keyword evidence="11" id="KW-1185">Reference proteome</keyword>
<dbReference type="Proteomes" id="UP000199657">
    <property type="component" value="Unassembled WGS sequence"/>
</dbReference>
<evidence type="ECO:0000313" key="10">
    <source>
        <dbReference type="EMBL" id="SEP03708.1"/>
    </source>
</evidence>
<evidence type="ECO:0000256" key="4">
    <source>
        <dbReference type="ARBA" id="ARBA00022833"/>
    </source>
</evidence>
<keyword evidence="5 7" id="KW-0067">ATP-binding</keyword>
<evidence type="ECO:0000313" key="11">
    <source>
        <dbReference type="Proteomes" id="UP000199657"/>
    </source>
</evidence>
<protein>
    <recommendedName>
        <fullName evidence="7">Glutamyl-Q tRNA(Asp) synthetase</fullName>
        <shortName evidence="7">Glu-Q-RSs</shortName>
        <ecNumber evidence="7">6.1.1.-</ecNumber>
    </recommendedName>
</protein>
<dbReference type="InterPro" id="IPR014729">
    <property type="entry name" value="Rossmann-like_a/b/a_fold"/>
</dbReference>
<dbReference type="InterPro" id="IPR020058">
    <property type="entry name" value="Glu/Gln-tRNA-synth_Ib_cat-dom"/>
</dbReference>
<dbReference type="GO" id="GO:0005524">
    <property type="term" value="F:ATP binding"/>
    <property type="evidence" value="ECO:0007669"/>
    <property type="project" value="UniProtKB-KW"/>
</dbReference>
<dbReference type="InterPro" id="IPR022380">
    <property type="entry name" value="Glu-Q_tRNA(Asp)_Synthase"/>
</dbReference>
<feature type="short sequence motif" description="'HIGH' region" evidence="7">
    <location>
        <begin position="13"/>
        <end position="23"/>
    </location>
</feature>
<keyword evidence="4 7" id="KW-0862">Zinc</keyword>
<dbReference type="PANTHER" id="PTHR43311:SF1">
    <property type="entry name" value="GLUTAMYL-Q TRNA(ASP) SYNTHETASE"/>
    <property type="match status" value="1"/>
</dbReference>
<feature type="binding site" evidence="7">
    <location>
        <position position="122"/>
    </location>
    <ligand>
        <name>Zn(2+)</name>
        <dbReference type="ChEBI" id="CHEBI:29105"/>
    </ligand>
</feature>
<proteinExistence type="inferred from homology"/>
<feature type="binding site" evidence="7">
    <location>
        <position position="46"/>
    </location>
    <ligand>
        <name>L-glutamate</name>
        <dbReference type="ChEBI" id="CHEBI:29985"/>
    </ligand>
</feature>
<evidence type="ECO:0000256" key="8">
    <source>
        <dbReference type="RuleBase" id="RU363037"/>
    </source>
</evidence>
<name>A0A1H8UM75_9GAMM</name>
<feature type="short sequence motif" description="'KMSKS' region" evidence="7">
    <location>
        <begin position="235"/>
        <end position="239"/>
    </location>
</feature>
<evidence type="ECO:0000256" key="5">
    <source>
        <dbReference type="ARBA" id="ARBA00022840"/>
    </source>
</evidence>
<feature type="domain" description="Glutamyl/glutaminyl-tRNA synthetase class Ib catalytic" evidence="9">
    <location>
        <begin position="8"/>
        <end position="108"/>
    </location>
</feature>
<dbReference type="GO" id="GO:0008270">
    <property type="term" value="F:zinc ion binding"/>
    <property type="evidence" value="ECO:0007669"/>
    <property type="project" value="UniProtKB-UniRule"/>
</dbReference>
<dbReference type="AlphaFoldDB" id="A0A1H8UM75"/>
<dbReference type="RefSeq" id="WP_091645055.1">
    <property type="nucleotide sequence ID" value="NZ_FOEG01000007.1"/>
</dbReference>
<evidence type="ECO:0000256" key="6">
    <source>
        <dbReference type="ARBA" id="ARBA00023146"/>
    </source>
</evidence>
<comment type="similarity">
    <text evidence="7">Belongs to the class-I aminoacyl-tRNA synthetase family. GluQ subfamily.</text>
</comment>
<dbReference type="NCBIfam" id="TIGR03838">
    <property type="entry name" value="queuosine_YadB"/>
    <property type="match status" value="1"/>
</dbReference>
<keyword evidence="2 7" id="KW-0479">Metal-binding</keyword>
<evidence type="ECO:0000259" key="9">
    <source>
        <dbReference type="Pfam" id="PF00749"/>
    </source>
</evidence>
<dbReference type="EMBL" id="FOEG01000007">
    <property type="protein sequence ID" value="SEP03708.1"/>
    <property type="molecule type" value="Genomic_DNA"/>
</dbReference>
<keyword evidence="6 7" id="KW-0030">Aminoacyl-tRNA synthetase</keyword>
<dbReference type="GO" id="GO:0006424">
    <property type="term" value="P:glutamyl-tRNA aminoacylation"/>
    <property type="evidence" value="ECO:0007669"/>
    <property type="project" value="InterPro"/>
</dbReference>
<dbReference type="OrthoDB" id="9807503at2"/>
<dbReference type="InterPro" id="IPR049940">
    <property type="entry name" value="GluQ/Sye"/>
</dbReference>
<accession>A0A1H8UM75</accession>
<dbReference type="SUPFAM" id="SSF52374">
    <property type="entry name" value="Nucleotidylyl transferase"/>
    <property type="match status" value="1"/>
</dbReference>
<keyword evidence="8" id="KW-0648">Protein biosynthesis</keyword>
<feature type="binding site" evidence="7">
    <location>
        <position position="126"/>
    </location>
    <ligand>
        <name>Zn(2+)</name>
        <dbReference type="ChEBI" id="CHEBI:29105"/>
    </ligand>
</feature>
<keyword evidence="3 7" id="KW-0547">Nucleotide-binding</keyword>
<dbReference type="HAMAP" id="MF_01428">
    <property type="entry name" value="Glu_Q_tRNA_synth"/>
    <property type="match status" value="1"/>
</dbReference>
<feature type="binding site" evidence="7">
    <location>
        <position position="104"/>
    </location>
    <ligand>
        <name>Zn(2+)</name>
        <dbReference type="ChEBI" id="CHEBI:29105"/>
    </ligand>
</feature>
<evidence type="ECO:0000256" key="1">
    <source>
        <dbReference type="ARBA" id="ARBA00022598"/>
    </source>
</evidence>
<feature type="binding site" evidence="7">
    <location>
        <position position="197"/>
    </location>
    <ligand>
        <name>L-glutamate</name>
        <dbReference type="ChEBI" id="CHEBI:29985"/>
    </ligand>
</feature>
<evidence type="ECO:0000256" key="3">
    <source>
        <dbReference type="ARBA" id="ARBA00022741"/>
    </source>
</evidence>
<dbReference type="PANTHER" id="PTHR43311">
    <property type="entry name" value="GLUTAMATE--TRNA LIGASE"/>
    <property type="match status" value="1"/>
</dbReference>
<dbReference type="GO" id="GO:0006400">
    <property type="term" value="P:tRNA modification"/>
    <property type="evidence" value="ECO:0007669"/>
    <property type="project" value="InterPro"/>
</dbReference>
<feature type="binding site" evidence="7">
    <location>
        <position position="179"/>
    </location>
    <ligand>
        <name>L-glutamate</name>
        <dbReference type="ChEBI" id="CHEBI:29985"/>
    </ligand>
</feature>
<dbReference type="STRING" id="406100.SAMN04488052_10749"/>
<dbReference type="GO" id="GO:0004818">
    <property type="term" value="F:glutamate-tRNA ligase activity"/>
    <property type="evidence" value="ECO:0007669"/>
    <property type="project" value="TreeGrafter"/>
</dbReference>
<reference evidence="10 11" key="1">
    <citation type="submission" date="2016-10" db="EMBL/GenBank/DDBJ databases">
        <authorList>
            <person name="de Groot N.N."/>
        </authorList>
    </citation>
    <scope>NUCLEOTIDE SEQUENCE [LARGE SCALE GENOMIC DNA]</scope>
    <source>
        <strain evidence="10 11">CGMCC 1.6291</strain>
    </source>
</reference>
<dbReference type="Gene3D" id="3.40.50.620">
    <property type="entry name" value="HUPs"/>
    <property type="match status" value="1"/>
</dbReference>
<organism evidence="10 11">
    <name type="scientific">Aquisalimonas asiatica</name>
    <dbReference type="NCBI Taxonomy" id="406100"/>
    <lineage>
        <taxon>Bacteria</taxon>
        <taxon>Pseudomonadati</taxon>
        <taxon>Pseudomonadota</taxon>
        <taxon>Gammaproteobacteria</taxon>
        <taxon>Chromatiales</taxon>
        <taxon>Ectothiorhodospiraceae</taxon>
        <taxon>Aquisalimonas</taxon>
    </lineage>
</organism>
<evidence type="ECO:0000256" key="2">
    <source>
        <dbReference type="ARBA" id="ARBA00022723"/>
    </source>
</evidence>
<comment type="function">
    <text evidence="7">Catalyzes the tRNA-independent activation of glutamate in presence of ATP and the subsequent transfer of glutamate onto a tRNA(Asp). Glutamate is transferred on the 2-amino-5-(4,5-dihydroxy-2-cyclopenten-1-yl) moiety of the queuosine in the wobble position of the QUC anticodon.</text>
</comment>
<comment type="cofactor">
    <cofactor evidence="7">
        <name>Zn(2+)</name>
        <dbReference type="ChEBI" id="CHEBI:29105"/>
    </cofactor>
    <text evidence="7">Binds 1 zinc ion per subunit.</text>
</comment>
<dbReference type="EC" id="6.1.1.-" evidence="7"/>
<evidence type="ECO:0000256" key="7">
    <source>
        <dbReference type="HAMAP-Rule" id="MF_01428"/>
    </source>
</evidence>
<dbReference type="InterPro" id="IPR000924">
    <property type="entry name" value="Glu/Gln-tRNA-synth"/>
</dbReference>
<feature type="binding site" evidence="7">
    <location>
        <begin position="10"/>
        <end position="14"/>
    </location>
    <ligand>
        <name>L-glutamate</name>
        <dbReference type="ChEBI" id="CHEBI:29985"/>
    </ligand>
</feature>
<feature type="domain" description="Glutamyl/glutaminyl-tRNA synthetase class Ib catalytic" evidence="9">
    <location>
        <begin position="144"/>
        <end position="241"/>
    </location>
</feature>
<gene>
    <name evidence="7" type="primary">gluQ</name>
    <name evidence="10" type="ORF">SAMN04488052_10749</name>
</gene>
<keyword evidence="1 7" id="KW-0436">Ligase</keyword>
<dbReference type="GO" id="GO:0005829">
    <property type="term" value="C:cytosol"/>
    <property type="evidence" value="ECO:0007669"/>
    <property type="project" value="TreeGrafter"/>
</dbReference>
<feature type="binding site" evidence="7">
    <location>
        <position position="102"/>
    </location>
    <ligand>
        <name>Zn(2+)</name>
        <dbReference type="ChEBI" id="CHEBI:29105"/>
    </ligand>
</feature>
<dbReference type="PRINTS" id="PR00987">
    <property type="entry name" value="TRNASYNTHGLU"/>
</dbReference>
<dbReference type="Pfam" id="PF00749">
    <property type="entry name" value="tRNA-synt_1c"/>
    <property type="match status" value="2"/>
</dbReference>